<organism evidence="1 2">
    <name type="scientific">Podospora fimiseda</name>
    <dbReference type="NCBI Taxonomy" id="252190"/>
    <lineage>
        <taxon>Eukaryota</taxon>
        <taxon>Fungi</taxon>
        <taxon>Dikarya</taxon>
        <taxon>Ascomycota</taxon>
        <taxon>Pezizomycotina</taxon>
        <taxon>Sordariomycetes</taxon>
        <taxon>Sordariomycetidae</taxon>
        <taxon>Sordariales</taxon>
        <taxon>Podosporaceae</taxon>
        <taxon>Podospora</taxon>
    </lineage>
</organism>
<sequence length="573" mass="64796">MSPNDKPSSFHVDGGDGDDDDNDGYFDLGGFHMPITAQTPNAQRWFSRGLVWCYGFNHEEAIKCFERAANSDQHCAMAYWGVAYAVGPNYNKSWGIFGEKEFQITLERARRATLKALEYSKSTTPAEQGLINALQHRYPKNHGTPKEAYKWNVAFADAMKVVYKAHRNHPDVVAVYVDALMNLTPWDMWDIKTGVPADGARTLDAKVALQWALSEHPHHPGLLHLYIHLMEMSPFPEKAIKAADNLRGLIPDSGHLNHMPSHIDILCGDYRRAIASNTEAIKADDKFVKRNGAINFYTVYRVHDLHFRLYGAMFAGQCAVALETAQLLEDAVPEELLLVTSPPMADWLEGFAAMRVHALIRFGMWDDIIALELPKNRKLYCVKTAMILYAKVVALANKGRISEANSTRGNFYEAFNEVPTSRTIFNNTCVDILGVAVDMMEGEFQYRQGKIELGFKHLRKSIELDDDLPYDEPWGWMQPTRHAYGALLLEQDRVEDALAVYAADLGFNDTLPRALQHRNNVWALHGYYECLVRLRRHDEAQIIKPQLQVALAVADVAIRASCFCRKGNIDPRL</sequence>
<evidence type="ECO:0000313" key="1">
    <source>
        <dbReference type="EMBL" id="KAK4223793.1"/>
    </source>
</evidence>
<accession>A0AAN7BIB5</accession>
<dbReference type="SUPFAM" id="SSF48452">
    <property type="entry name" value="TPR-like"/>
    <property type="match status" value="2"/>
</dbReference>
<gene>
    <name evidence="1" type="ORF">QBC38DRAFT_458985</name>
</gene>
<evidence type="ECO:0008006" key="3">
    <source>
        <dbReference type="Google" id="ProtNLM"/>
    </source>
</evidence>
<dbReference type="PANTHER" id="PTHR45588">
    <property type="entry name" value="TPR DOMAIN-CONTAINING PROTEIN"/>
    <property type="match status" value="1"/>
</dbReference>
<name>A0AAN7BIB5_9PEZI</name>
<reference evidence="1" key="2">
    <citation type="submission" date="2023-05" db="EMBL/GenBank/DDBJ databases">
        <authorList>
            <consortium name="Lawrence Berkeley National Laboratory"/>
            <person name="Steindorff A."/>
            <person name="Hensen N."/>
            <person name="Bonometti L."/>
            <person name="Westerberg I."/>
            <person name="Brannstrom I.O."/>
            <person name="Guillou S."/>
            <person name="Cros-Aarteil S."/>
            <person name="Calhoun S."/>
            <person name="Haridas S."/>
            <person name="Kuo A."/>
            <person name="Mondo S."/>
            <person name="Pangilinan J."/>
            <person name="Riley R."/>
            <person name="Labutti K."/>
            <person name="Andreopoulos B."/>
            <person name="Lipzen A."/>
            <person name="Chen C."/>
            <person name="Yanf M."/>
            <person name="Daum C."/>
            <person name="Ng V."/>
            <person name="Clum A."/>
            <person name="Ohm R."/>
            <person name="Martin F."/>
            <person name="Silar P."/>
            <person name="Natvig D."/>
            <person name="Lalanne C."/>
            <person name="Gautier V."/>
            <person name="Ament-Velasquez S.L."/>
            <person name="Kruys A."/>
            <person name="Hutchinson M.I."/>
            <person name="Powell A.J."/>
            <person name="Barry K."/>
            <person name="Miller A.N."/>
            <person name="Grigoriev I.V."/>
            <person name="Debuchy R."/>
            <person name="Gladieux P."/>
            <person name="Thoren M.H."/>
            <person name="Johannesson H."/>
        </authorList>
    </citation>
    <scope>NUCLEOTIDE SEQUENCE</scope>
    <source>
        <strain evidence="1">CBS 990.96</strain>
    </source>
</reference>
<reference evidence="1" key="1">
    <citation type="journal article" date="2023" name="Mol. Phylogenet. Evol.">
        <title>Genome-scale phylogeny and comparative genomics of the fungal order Sordariales.</title>
        <authorList>
            <person name="Hensen N."/>
            <person name="Bonometti L."/>
            <person name="Westerberg I."/>
            <person name="Brannstrom I.O."/>
            <person name="Guillou S."/>
            <person name="Cros-Aarteil S."/>
            <person name="Calhoun S."/>
            <person name="Haridas S."/>
            <person name="Kuo A."/>
            <person name="Mondo S."/>
            <person name="Pangilinan J."/>
            <person name="Riley R."/>
            <person name="LaButti K."/>
            <person name="Andreopoulos B."/>
            <person name="Lipzen A."/>
            <person name="Chen C."/>
            <person name="Yan M."/>
            <person name="Daum C."/>
            <person name="Ng V."/>
            <person name="Clum A."/>
            <person name="Steindorff A."/>
            <person name="Ohm R.A."/>
            <person name="Martin F."/>
            <person name="Silar P."/>
            <person name="Natvig D.O."/>
            <person name="Lalanne C."/>
            <person name="Gautier V."/>
            <person name="Ament-Velasquez S.L."/>
            <person name="Kruys A."/>
            <person name="Hutchinson M.I."/>
            <person name="Powell A.J."/>
            <person name="Barry K."/>
            <person name="Miller A.N."/>
            <person name="Grigoriev I.V."/>
            <person name="Debuchy R."/>
            <person name="Gladieux P."/>
            <person name="Hiltunen Thoren M."/>
            <person name="Johannesson H."/>
        </authorList>
    </citation>
    <scope>NUCLEOTIDE SEQUENCE</scope>
    <source>
        <strain evidence="1">CBS 990.96</strain>
    </source>
</reference>
<dbReference type="PANTHER" id="PTHR45588:SF1">
    <property type="entry name" value="WW DOMAIN-CONTAINING PROTEIN"/>
    <property type="match status" value="1"/>
</dbReference>
<dbReference type="Gene3D" id="1.25.40.10">
    <property type="entry name" value="Tetratricopeptide repeat domain"/>
    <property type="match status" value="2"/>
</dbReference>
<keyword evidence="2" id="KW-1185">Reference proteome</keyword>
<dbReference type="AlphaFoldDB" id="A0AAN7BIB5"/>
<proteinExistence type="predicted"/>
<dbReference type="Proteomes" id="UP001301958">
    <property type="component" value="Unassembled WGS sequence"/>
</dbReference>
<protein>
    <recommendedName>
        <fullName evidence="3">TPR domain protein</fullName>
    </recommendedName>
</protein>
<dbReference type="InterPro" id="IPR011990">
    <property type="entry name" value="TPR-like_helical_dom_sf"/>
</dbReference>
<evidence type="ECO:0000313" key="2">
    <source>
        <dbReference type="Proteomes" id="UP001301958"/>
    </source>
</evidence>
<comment type="caution">
    <text evidence="1">The sequence shown here is derived from an EMBL/GenBank/DDBJ whole genome shotgun (WGS) entry which is preliminary data.</text>
</comment>
<dbReference type="EMBL" id="MU865414">
    <property type="protein sequence ID" value="KAK4223793.1"/>
    <property type="molecule type" value="Genomic_DNA"/>
</dbReference>